<keyword evidence="1" id="KW-0472">Membrane</keyword>
<keyword evidence="3" id="KW-1185">Reference proteome</keyword>
<organism evidence="2 3">
    <name type="scientific">Daphnia sinensis</name>
    <dbReference type="NCBI Taxonomy" id="1820382"/>
    <lineage>
        <taxon>Eukaryota</taxon>
        <taxon>Metazoa</taxon>
        <taxon>Ecdysozoa</taxon>
        <taxon>Arthropoda</taxon>
        <taxon>Crustacea</taxon>
        <taxon>Branchiopoda</taxon>
        <taxon>Diplostraca</taxon>
        <taxon>Cladocera</taxon>
        <taxon>Anomopoda</taxon>
        <taxon>Daphniidae</taxon>
        <taxon>Daphnia</taxon>
        <taxon>Daphnia similis group</taxon>
    </lineage>
</organism>
<feature type="transmembrane region" description="Helical" evidence="1">
    <location>
        <begin position="50"/>
        <end position="72"/>
    </location>
</feature>
<evidence type="ECO:0000256" key="1">
    <source>
        <dbReference type="SAM" id="Phobius"/>
    </source>
</evidence>
<sequence length="233" mass="26040">MNIDNKRLGGLLNGMPSYHMLSNQSQNPQNNDLIKLIQQEENKFWSVRPLYVFATLQMIFGLFLFSAQIALYHESCHCENMKNSILYKFDSHEHIPTFLSQYCECHSSTFAIWCGGIIFLTGLLCALATKYKTNFLLVVSSFLCVAGYGISIFCLVMSAIETLFESDNVMHRGTYVGMAVVSGLNFLISVLTSALFCRASCSCCQPHTPTIMYLSSVDGSSSNLQNEVSDLPR</sequence>
<keyword evidence="1" id="KW-0812">Transmembrane</keyword>
<dbReference type="EMBL" id="WJBH02000006">
    <property type="protein sequence ID" value="KAI9557593.1"/>
    <property type="molecule type" value="Genomic_DNA"/>
</dbReference>
<name>A0AAD5PTU2_9CRUS</name>
<comment type="caution">
    <text evidence="2">The sequence shown here is derived from an EMBL/GenBank/DDBJ whole genome shotgun (WGS) entry which is preliminary data.</text>
</comment>
<accession>A0AAD5PTU2</accession>
<keyword evidence="1" id="KW-1133">Transmembrane helix</keyword>
<evidence type="ECO:0000313" key="3">
    <source>
        <dbReference type="Proteomes" id="UP000820818"/>
    </source>
</evidence>
<protein>
    <submittedName>
        <fullName evidence="2">Uncharacterized protein</fullName>
    </submittedName>
</protein>
<gene>
    <name evidence="2" type="ORF">GHT06_017421</name>
</gene>
<dbReference type="Proteomes" id="UP000820818">
    <property type="component" value="Linkage Group LG6"/>
</dbReference>
<dbReference type="AlphaFoldDB" id="A0AAD5PTU2"/>
<feature type="transmembrane region" description="Helical" evidence="1">
    <location>
        <begin position="175"/>
        <end position="196"/>
    </location>
</feature>
<proteinExistence type="predicted"/>
<evidence type="ECO:0000313" key="2">
    <source>
        <dbReference type="EMBL" id="KAI9557593.1"/>
    </source>
</evidence>
<feature type="transmembrane region" description="Helical" evidence="1">
    <location>
        <begin position="135"/>
        <end position="163"/>
    </location>
</feature>
<reference evidence="2 3" key="1">
    <citation type="submission" date="2022-05" db="EMBL/GenBank/DDBJ databases">
        <title>A multi-omics perspective on studying reproductive biology in Daphnia sinensis.</title>
        <authorList>
            <person name="Jia J."/>
        </authorList>
    </citation>
    <scope>NUCLEOTIDE SEQUENCE [LARGE SCALE GENOMIC DNA]</scope>
    <source>
        <strain evidence="2 3">WSL</strain>
    </source>
</reference>
<feature type="transmembrane region" description="Helical" evidence="1">
    <location>
        <begin position="110"/>
        <end position="129"/>
    </location>
</feature>